<accession>A0A1C7MUB0</accession>
<dbReference type="EMBL" id="LUGH01002211">
    <property type="protein sequence ID" value="OBZ80378.1"/>
    <property type="molecule type" value="Genomic_DNA"/>
</dbReference>
<sequence>MLHMFLKEKHHTAKAKSRVQALLQFPLQPAIDWFGPYKTTYNVGCIYLTIQNLGKADGRDQKENMLFVGAIPGPQEPPTTAMNHYLEPLVNDLLVLMKGVEMKMVMNDGSFQVNKVKVCLGTLSSNQPATK</sequence>
<dbReference type="STRING" id="101091.A0A1C7MUB0"/>
<organism evidence="1 2">
    <name type="scientific">Choanephora cucurbitarum</name>
    <dbReference type="NCBI Taxonomy" id="101091"/>
    <lineage>
        <taxon>Eukaryota</taxon>
        <taxon>Fungi</taxon>
        <taxon>Fungi incertae sedis</taxon>
        <taxon>Mucoromycota</taxon>
        <taxon>Mucoromycotina</taxon>
        <taxon>Mucoromycetes</taxon>
        <taxon>Mucorales</taxon>
        <taxon>Mucorineae</taxon>
        <taxon>Choanephoraceae</taxon>
        <taxon>Choanephoroideae</taxon>
        <taxon>Choanephora</taxon>
    </lineage>
</organism>
<evidence type="ECO:0000313" key="1">
    <source>
        <dbReference type="EMBL" id="OBZ80378.1"/>
    </source>
</evidence>
<keyword evidence="2" id="KW-1185">Reference proteome</keyword>
<dbReference type="AlphaFoldDB" id="A0A1C7MUB0"/>
<evidence type="ECO:0000313" key="2">
    <source>
        <dbReference type="Proteomes" id="UP000093000"/>
    </source>
</evidence>
<protein>
    <submittedName>
        <fullName evidence="1">Uncharacterized protein</fullName>
    </submittedName>
</protein>
<dbReference type="Proteomes" id="UP000093000">
    <property type="component" value="Unassembled WGS sequence"/>
</dbReference>
<comment type="caution">
    <text evidence="1">The sequence shown here is derived from an EMBL/GenBank/DDBJ whole genome shotgun (WGS) entry which is preliminary data.</text>
</comment>
<proteinExistence type="predicted"/>
<reference evidence="1 2" key="1">
    <citation type="submission" date="2016-03" db="EMBL/GenBank/DDBJ databases">
        <title>Choanephora cucurbitarum.</title>
        <authorList>
            <person name="Min B."/>
            <person name="Park H."/>
            <person name="Park J.-H."/>
            <person name="Shin H.-D."/>
            <person name="Choi I.-G."/>
        </authorList>
    </citation>
    <scope>NUCLEOTIDE SEQUENCE [LARGE SCALE GENOMIC DNA]</scope>
    <source>
        <strain evidence="1 2">KUS-F28377</strain>
    </source>
</reference>
<dbReference type="OrthoDB" id="3039677at2759"/>
<gene>
    <name evidence="1" type="ORF">A0J61_11573</name>
</gene>
<dbReference type="InParanoid" id="A0A1C7MUB0"/>
<name>A0A1C7MUB0_9FUNG</name>